<keyword evidence="2" id="KW-1185">Reference proteome</keyword>
<protein>
    <submittedName>
        <fullName evidence="1">TTK protein kinase</fullName>
    </submittedName>
</protein>
<dbReference type="AlphaFoldDB" id="A0A2K5E894"/>
<reference evidence="1" key="2">
    <citation type="submission" date="2025-09" db="UniProtKB">
        <authorList>
            <consortium name="Ensembl"/>
        </authorList>
    </citation>
    <scope>IDENTIFICATION</scope>
</reference>
<organism evidence="1 2">
    <name type="scientific">Aotus nancymaae</name>
    <name type="common">Ma's night monkey</name>
    <dbReference type="NCBI Taxonomy" id="37293"/>
    <lineage>
        <taxon>Eukaryota</taxon>
        <taxon>Metazoa</taxon>
        <taxon>Chordata</taxon>
        <taxon>Craniata</taxon>
        <taxon>Vertebrata</taxon>
        <taxon>Euteleostomi</taxon>
        <taxon>Mammalia</taxon>
        <taxon>Eutheria</taxon>
        <taxon>Euarchontoglires</taxon>
        <taxon>Primates</taxon>
        <taxon>Haplorrhini</taxon>
        <taxon>Platyrrhini</taxon>
        <taxon>Aotidae</taxon>
        <taxon>Aotus</taxon>
    </lineage>
</organism>
<dbReference type="Proteomes" id="UP000233020">
    <property type="component" value="Unplaced"/>
</dbReference>
<evidence type="ECO:0000313" key="2">
    <source>
        <dbReference type="Proteomes" id="UP000233020"/>
    </source>
</evidence>
<evidence type="ECO:0000313" key="1">
    <source>
        <dbReference type="Ensembl" id="ENSANAP00000029460.1"/>
    </source>
</evidence>
<sequence length="85" mass="9767">MESEDLSGRELTIDSIMNKVRDIKNKFKNEDLTDELSLNKISADTTGDTNHFIFNLPMCFLSFSSTRITLNGLWHMITLELLTKL</sequence>
<dbReference type="Ensembl" id="ENSANAT00000047489.1">
    <property type="protein sequence ID" value="ENSANAP00000029460.1"/>
    <property type="gene ID" value="ENSANAG00000032499.1"/>
</dbReference>
<proteinExistence type="predicted"/>
<dbReference type="GeneTree" id="ENSGT00950000182984"/>
<accession>A0A2K5E894</accession>
<reference evidence="1" key="1">
    <citation type="submission" date="2025-08" db="UniProtKB">
        <authorList>
            <consortium name="Ensembl"/>
        </authorList>
    </citation>
    <scope>IDENTIFICATION</scope>
</reference>
<gene>
    <name evidence="1" type="primary">TTK</name>
</gene>
<name>A0A2K5E894_AOTNA</name>